<evidence type="ECO:0000259" key="2">
    <source>
        <dbReference type="Pfam" id="PF07885"/>
    </source>
</evidence>
<sequence>MIENLFSKLKLVINLTKEFIFLIVLLLAFFTIMNFWGHQKQPHLWVMALILFSITKIYFLVSHTFKKLDNLTKNNHSFNHMLFLLGAIISIIIISFAIDYLCITEIYPEAFSGIPHNQSLIFRFSNLLYFSIVTFTTVGFGDITPLIPAAKLITVFEMMSAFIVIIFIISKYFKNNN</sequence>
<keyword evidence="1" id="KW-1133">Transmembrane helix</keyword>
<dbReference type="SUPFAM" id="SSF81324">
    <property type="entry name" value="Voltage-gated potassium channels"/>
    <property type="match status" value="1"/>
</dbReference>
<feature type="transmembrane region" description="Helical" evidence="1">
    <location>
        <begin position="152"/>
        <end position="173"/>
    </location>
</feature>
<feature type="transmembrane region" description="Helical" evidence="1">
    <location>
        <begin position="20"/>
        <end position="37"/>
    </location>
</feature>
<evidence type="ECO:0000256" key="1">
    <source>
        <dbReference type="SAM" id="Phobius"/>
    </source>
</evidence>
<keyword evidence="1" id="KW-0812">Transmembrane</keyword>
<feature type="transmembrane region" description="Helical" evidence="1">
    <location>
        <begin position="121"/>
        <end position="140"/>
    </location>
</feature>
<proteinExistence type="predicted"/>
<dbReference type="InterPro" id="IPR013099">
    <property type="entry name" value="K_chnl_dom"/>
</dbReference>
<dbReference type="AlphaFoldDB" id="A0A3B0UH08"/>
<feature type="domain" description="Potassium channel" evidence="2">
    <location>
        <begin position="101"/>
        <end position="172"/>
    </location>
</feature>
<feature type="transmembrane region" description="Helical" evidence="1">
    <location>
        <begin position="82"/>
        <end position="101"/>
    </location>
</feature>
<reference evidence="3" key="1">
    <citation type="submission" date="2018-06" db="EMBL/GenBank/DDBJ databases">
        <authorList>
            <person name="Zhirakovskaya E."/>
        </authorList>
    </citation>
    <scope>NUCLEOTIDE SEQUENCE</scope>
</reference>
<evidence type="ECO:0000313" key="3">
    <source>
        <dbReference type="EMBL" id="VAW19574.1"/>
    </source>
</evidence>
<accession>A0A3B0UH08</accession>
<dbReference type="EMBL" id="UOER01000049">
    <property type="protein sequence ID" value="VAW19574.1"/>
    <property type="molecule type" value="Genomic_DNA"/>
</dbReference>
<protein>
    <recommendedName>
        <fullName evidence="2">Potassium channel domain-containing protein</fullName>
    </recommendedName>
</protein>
<keyword evidence="1" id="KW-0472">Membrane</keyword>
<organism evidence="3">
    <name type="scientific">hydrothermal vent metagenome</name>
    <dbReference type="NCBI Taxonomy" id="652676"/>
    <lineage>
        <taxon>unclassified sequences</taxon>
        <taxon>metagenomes</taxon>
        <taxon>ecological metagenomes</taxon>
    </lineage>
</organism>
<feature type="transmembrane region" description="Helical" evidence="1">
    <location>
        <begin position="43"/>
        <end position="61"/>
    </location>
</feature>
<name>A0A3B0UH08_9ZZZZ</name>
<gene>
    <name evidence="3" type="ORF">MNBD_BACTEROID04-1090</name>
</gene>
<dbReference type="Gene3D" id="1.10.287.70">
    <property type="match status" value="1"/>
</dbReference>
<dbReference type="Pfam" id="PF07885">
    <property type="entry name" value="Ion_trans_2"/>
    <property type="match status" value="1"/>
</dbReference>